<dbReference type="InterPro" id="IPR049174">
    <property type="entry name" value="Beta-AFase-like"/>
</dbReference>
<dbReference type="PANTHER" id="PTHR43465:SF1">
    <property type="entry name" value="NON-REDUCING END BETA-L-ARABINOFURANOSIDASE"/>
    <property type="match status" value="1"/>
</dbReference>
<organism evidence="5 6">
    <name type="scientific">Ilyomonas limi</name>
    <dbReference type="NCBI Taxonomy" id="2575867"/>
    <lineage>
        <taxon>Bacteria</taxon>
        <taxon>Pseudomonadati</taxon>
        <taxon>Bacteroidota</taxon>
        <taxon>Chitinophagia</taxon>
        <taxon>Chitinophagales</taxon>
        <taxon>Chitinophagaceae</taxon>
        <taxon>Ilyomonas</taxon>
    </lineage>
</organism>
<dbReference type="EMBL" id="SZQL01000013">
    <property type="protein sequence ID" value="TKK67022.1"/>
    <property type="molecule type" value="Genomic_DNA"/>
</dbReference>
<dbReference type="InterPro" id="IPR012878">
    <property type="entry name" value="Beta-AFase-like_GH127_cat"/>
</dbReference>
<feature type="chain" id="PRO_5020248015" evidence="1">
    <location>
        <begin position="20"/>
        <end position="671"/>
    </location>
</feature>
<dbReference type="GO" id="GO:0016787">
    <property type="term" value="F:hydrolase activity"/>
    <property type="evidence" value="ECO:0007669"/>
    <property type="project" value="UniProtKB-KW"/>
</dbReference>
<evidence type="ECO:0000313" key="5">
    <source>
        <dbReference type="EMBL" id="TKK67022.1"/>
    </source>
</evidence>
<dbReference type="RefSeq" id="WP_137262839.1">
    <property type="nucleotide sequence ID" value="NZ_SZQL01000013.1"/>
</dbReference>
<keyword evidence="1" id="KW-0732">Signal</keyword>
<keyword evidence="6" id="KW-1185">Reference proteome</keyword>
<feature type="domain" description="Non-reducing end beta-L-arabinofuranosidase-like GH127 catalytic" evidence="2">
    <location>
        <begin position="42"/>
        <end position="445"/>
    </location>
</feature>
<dbReference type="Pfam" id="PF20736">
    <property type="entry name" value="Glyco_hydro127M"/>
    <property type="match status" value="1"/>
</dbReference>
<sequence length="671" mass="75245">MWKKLTGCLMVFVHVVAFAQTDLVNTNNSKYAKFSGVPMDAVHFTGGFWKERFDVCKDSMIPHLWKVYTSANISHSFENFKIAAGIDTGSFKGPSFHDGDFYKTLEAVAAMYAVTKDKRLDTMMDNAIAVIAKAQRSDGYIYTKNIIEQNRTGDKKMFDDKLSFEAYNFGHLMTAACVHYRATGKTSLLDIAKKAANFLARFYDKATPEQARNAICPSHYMGLTELYRTTQEDTYLKLAERLIDIRGTVTGTDDNSDRQPFRDMDHVVGHAVRANYLFAGAADVYAEDGDKTLLTALNTLWDDVTHHKMYITGGCGALYDGVSVNGTSYNPDTVQRIHQAYGQQYQLPNLTAHNETCANIGNLLWNYRMLNITGEAKYADVMELELYNSILSGVSLGGTKFFYTNPLTSSADYPYHLRWEGGRQPYIALSNCCPPNAVRTIAEAGSYMYSLSDAGLYVHLYSANNLNAKLKDGSVLRLEQQTGYPWNGNVVINIQQAPAKAFNIYLRIPGWCHHASIKINGKMVYDNVKGSMYKALNKQWKAGDKIELVMDMPVQLIEANPLVEATRNQVAVKRGPVVYCLESADINNDENVFDVAIPVNIRFSLQSKQIDNNHMMALTGTAQLMQHGNWNGALYHEINNKTAPVNITLIPYYAWANRGKTDMAVWMPVIR</sequence>
<dbReference type="GO" id="GO:0005975">
    <property type="term" value="P:carbohydrate metabolic process"/>
    <property type="evidence" value="ECO:0007669"/>
    <property type="project" value="InterPro"/>
</dbReference>
<feature type="signal peptide" evidence="1">
    <location>
        <begin position="1"/>
        <end position="19"/>
    </location>
</feature>
<evidence type="ECO:0000259" key="3">
    <source>
        <dbReference type="Pfam" id="PF20736"/>
    </source>
</evidence>
<proteinExistence type="predicted"/>
<name>A0A4U3KX94_9BACT</name>
<comment type="caution">
    <text evidence="5">The sequence shown here is derived from an EMBL/GenBank/DDBJ whole genome shotgun (WGS) entry which is preliminary data.</text>
</comment>
<dbReference type="OrthoDB" id="9757939at2"/>
<dbReference type="Pfam" id="PF07944">
    <property type="entry name" value="Beta-AFase-like_GH127_cat"/>
    <property type="match status" value="1"/>
</dbReference>
<evidence type="ECO:0000313" key="6">
    <source>
        <dbReference type="Proteomes" id="UP000305848"/>
    </source>
</evidence>
<dbReference type="InterPro" id="IPR049049">
    <property type="entry name" value="Beta-AFase-like_GH127_C"/>
</dbReference>
<dbReference type="InterPro" id="IPR008928">
    <property type="entry name" value="6-hairpin_glycosidase_sf"/>
</dbReference>
<reference evidence="5 6" key="1">
    <citation type="submission" date="2019-05" db="EMBL/GenBank/DDBJ databases">
        <title>Panacibacter sp. strain 17mud1-8 Genome sequencing and assembly.</title>
        <authorList>
            <person name="Chhetri G."/>
        </authorList>
    </citation>
    <scope>NUCLEOTIDE SEQUENCE [LARGE SCALE GENOMIC DNA]</scope>
    <source>
        <strain evidence="5 6">17mud1-8</strain>
    </source>
</reference>
<dbReference type="InterPro" id="IPR049046">
    <property type="entry name" value="Beta-AFase-like_GH127_middle"/>
</dbReference>
<accession>A0A4U3KX94</accession>
<dbReference type="PANTHER" id="PTHR43465">
    <property type="entry name" value="DUF1680 DOMAIN PROTEIN (AFU_ORTHOLOGUE AFUA_1G08910)"/>
    <property type="match status" value="1"/>
</dbReference>
<dbReference type="SUPFAM" id="SSF48208">
    <property type="entry name" value="Six-hairpin glycosidases"/>
    <property type="match status" value="1"/>
</dbReference>
<dbReference type="Gene3D" id="1.50.10.20">
    <property type="match status" value="1"/>
</dbReference>
<dbReference type="AlphaFoldDB" id="A0A4U3KX94"/>
<feature type="domain" description="Non-reducing end beta-L-arabinofuranosidase-like GH127 middle" evidence="3">
    <location>
        <begin position="456"/>
        <end position="552"/>
    </location>
</feature>
<feature type="domain" description="Non-reducing end beta-L-arabinofuranosidase-like GH127 C-terminal" evidence="4">
    <location>
        <begin position="554"/>
        <end position="668"/>
    </location>
</feature>
<gene>
    <name evidence="5" type="ORF">FC093_16125</name>
</gene>
<evidence type="ECO:0000259" key="4">
    <source>
        <dbReference type="Pfam" id="PF20737"/>
    </source>
</evidence>
<evidence type="ECO:0000259" key="2">
    <source>
        <dbReference type="Pfam" id="PF07944"/>
    </source>
</evidence>
<dbReference type="Proteomes" id="UP000305848">
    <property type="component" value="Unassembled WGS sequence"/>
</dbReference>
<keyword evidence="5" id="KW-0378">Hydrolase</keyword>
<dbReference type="Pfam" id="PF20737">
    <property type="entry name" value="Glyco_hydro127C"/>
    <property type="match status" value="1"/>
</dbReference>
<evidence type="ECO:0000256" key="1">
    <source>
        <dbReference type="SAM" id="SignalP"/>
    </source>
</evidence>
<protein>
    <submittedName>
        <fullName evidence="5">Glycoside hydrolase family 127 protein</fullName>
    </submittedName>
</protein>